<keyword evidence="10" id="KW-1015">Disulfide bond</keyword>
<evidence type="ECO:0000256" key="2">
    <source>
        <dbReference type="ARBA" id="ARBA00006003"/>
    </source>
</evidence>
<organism evidence="15 16">
    <name type="scientific">Ameca splendens</name>
    <dbReference type="NCBI Taxonomy" id="208324"/>
    <lineage>
        <taxon>Eukaryota</taxon>
        <taxon>Metazoa</taxon>
        <taxon>Chordata</taxon>
        <taxon>Craniata</taxon>
        <taxon>Vertebrata</taxon>
        <taxon>Euteleostomi</taxon>
        <taxon>Actinopterygii</taxon>
        <taxon>Neopterygii</taxon>
        <taxon>Teleostei</taxon>
        <taxon>Neoteleostei</taxon>
        <taxon>Acanthomorphata</taxon>
        <taxon>Ovalentaria</taxon>
        <taxon>Atherinomorphae</taxon>
        <taxon>Cyprinodontiformes</taxon>
        <taxon>Goodeidae</taxon>
        <taxon>Ameca</taxon>
    </lineage>
</organism>
<evidence type="ECO:0000256" key="6">
    <source>
        <dbReference type="ARBA" id="ARBA00022968"/>
    </source>
</evidence>
<comment type="subcellular location">
    <subcellularLocation>
        <location evidence="1">Golgi apparatus</location>
        <location evidence="1">Golgi stack membrane</location>
        <topology evidence="1">Single-pass type II membrane protein</topology>
    </subcellularLocation>
</comment>
<protein>
    <recommendedName>
        <fullName evidence="13">beta-galactoside alpha-(2,6)-sialyltransferase</fullName>
        <ecNumber evidence="13">2.4.3.1</ecNumber>
    </recommendedName>
</protein>
<feature type="transmembrane region" description="Helical" evidence="14">
    <location>
        <begin position="21"/>
        <end position="39"/>
    </location>
</feature>
<dbReference type="InterPro" id="IPR038578">
    <property type="entry name" value="GT29-like_sf"/>
</dbReference>
<evidence type="ECO:0000256" key="3">
    <source>
        <dbReference type="ARBA" id="ARBA00022676"/>
    </source>
</evidence>
<keyword evidence="5 14" id="KW-0812">Transmembrane</keyword>
<evidence type="ECO:0000256" key="1">
    <source>
        <dbReference type="ARBA" id="ARBA00004447"/>
    </source>
</evidence>
<dbReference type="PANTHER" id="PTHR46059:SF2">
    <property type="entry name" value="BETA-GALACTOSIDE ALPHA-2,6-SIALYLTRANSFERASE 1"/>
    <property type="match status" value="1"/>
</dbReference>
<feature type="non-terminal residue" evidence="15">
    <location>
        <position position="1"/>
    </location>
</feature>
<evidence type="ECO:0000256" key="12">
    <source>
        <dbReference type="ARBA" id="ARBA00034249"/>
    </source>
</evidence>
<keyword evidence="16" id="KW-1185">Reference proteome</keyword>
<evidence type="ECO:0000256" key="11">
    <source>
        <dbReference type="ARBA" id="ARBA00023180"/>
    </source>
</evidence>
<evidence type="ECO:0000313" key="15">
    <source>
        <dbReference type="EMBL" id="MEQ2300900.1"/>
    </source>
</evidence>
<dbReference type="EMBL" id="JAHRIP010050688">
    <property type="protein sequence ID" value="MEQ2300900.1"/>
    <property type="molecule type" value="Genomic_DNA"/>
</dbReference>
<dbReference type="Pfam" id="PF00777">
    <property type="entry name" value="Glyco_transf_29"/>
    <property type="match status" value="1"/>
</dbReference>
<sequence length="242" mass="26354">IPGAAMDRVSLLWRLRRRARRGTICMTFFCISMALLYALCAENSVPVTDAIFGVRARTRAQPRTHSVIKAMNKYGVKVSGPGGTSSRPKLSGPELLCQVKEKVEVTTLTADLQPFSALSWAPLLLPPQQLTSDLGPYKSCAVVSSAGSLRNSGLGKEIDSHDSVLRFNAAPTSGFEKDVGSKTTIRLINSQVNPQTVTDYGYFFITFNLYLWLNVITLTAETTVMAKSLTCADVLPPSHLQI</sequence>
<evidence type="ECO:0000256" key="13">
    <source>
        <dbReference type="ARBA" id="ARBA00034329"/>
    </source>
</evidence>
<keyword evidence="3" id="KW-0328">Glycosyltransferase</keyword>
<evidence type="ECO:0000256" key="5">
    <source>
        <dbReference type="ARBA" id="ARBA00022692"/>
    </source>
</evidence>
<accession>A0ABV0Z4T6</accession>
<keyword evidence="7 14" id="KW-1133">Transmembrane helix</keyword>
<keyword evidence="4" id="KW-0808">Transferase</keyword>
<evidence type="ECO:0000256" key="14">
    <source>
        <dbReference type="SAM" id="Phobius"/>
    </source>
</evidence>
<proteinExistence type="inferred from homology"/>
<keyword evidence="6" id="KW-0735">Signal-anchor</keyword>
<comment type="catalytic activity">
    <reaction evidence="12">
        <text>a beta-D-galactoside + CMP-N-acetyl-beta-neuraminate = an N-acetyl-alpha-neuraminyl-(2-&gt;6)-beta-D-galactosyl derivative + CMP + H(+)</text>
        <dbReference type="Rhea" id="RHEA:52104"/>
        <dbReference type="ChEBI" id="CHEBI:15378"/>
        <dbReference type="ChEBI" id="CHEBI:28034"/>
        <dbReference type="ChEBI" id="CHEBI:57812"/>
        <dbReference type="ChEBI" id="CHEBI:60377"/>
        <dbReference type="ChEBI" id="CHEBI:136398"/>
        <dbReference type="EC" id="2.4.3.1"/>
    </reaction>
</comment>
<reference evidence="15 16" key="1">
    <citation type="submission" date="2021-06" db="EMBL/GenBank/DDBJ databases">
        <authorList>
            <person name="Palmer J.M."/>
        </authorList>
    </citation>
    <scope>NUCLEOTIDE SEQUENCE [LARGE SCALE GENOMIC DNA]</scope>
    <source>
        <strain evidence="15 16">AS_MEX2019</strain>
        <tissue evidence="15">Muscle</tissue>
    </source>
</reference>
<keyword evidence="11" id="KW-0325">Glycoprotein</keyword>
<dbReference type="Proteomes" id="UP001469553">
    <property type="component" value="Unassembled WGS sequence"/>
</dbReference>
<keyword evidence="8" id="KW-0333">Golgi apparatus</keyword>
<gene>
    <name evidence="15" type="ORF">AMECASPLE_030564</name>
</gene>
<evidence type="ECO:0000256" key="8">
    <source>
        <dbReference type="ARBA" id="ARBA00023034"/>
    </source>
</evidence>
<dbReference type="Gene3D" id="3.90.1480.20">
    <property type="entry name" value="Glycosyl transferase family 29"/>
    <property type="match status" value="1"/>
</dbReference>
<keyword evidence="9 14" id="KW-0472">Membrane</keyword>
<evidence type="ECO:0000256" key="9">
    <source>
        <dbReference type="ARBA" id="ARBA00023136"/>
    </source>
</evidence>
<evidence type="ECO:0000256" key="7">
    <source>
        <dbReference type="ARBA" id="ARBA00022989"/>
    </source>
</evidence>
<dbReference type="EC" id="2.4.3.1" evidence="13"/>
<evidence type="ECO:0000256" key="4">
    <source>
        <dbReference type="ARBA" id="ARBA00022679"/>
    </source>
</evidence>
<dbReference type="InterPro" id="IPR001675">
    <property type="entry name" value="Glyco_trans_29"/>
</dbReference>
<evidence type="ECO:0000256" key="10">
    <source>
        <dbReference type="ARBA" id="ARBA00023157"/>
    </source>
</evidence>
<evidence type="ECO:0000313" key="16">
    <source>
        <dbReference type="Proteomes" id="UP001469553"/>
    </source>
</evidence>
<name>A0ABV0Z4T6_9TELE</name>
<comment type="similarity">
    <text evidence="2">Belongs to the glycosyltransferase 29 family.</text>
</comment>
<dbReference type="PANTHER" id="PTHR46059">
    <property type="entry name" value="BETA-GALACTOSIDE ALPHA-2,6-SIALYLTRANSFERASE"/>
    <property type="match status" value="1"/>
</dbReference>
<comment type="caution">
    <text evidence="15">The sequence shown here is derived from an EMBL/GenBank/DDBJ whole genome shotgun (WGS) entry which is preliminary data.</text>
</comment>